<name>A0A481YUM8_9VIRU</name>
<reference evidence="1" key="1">
    <citation type="journal article" date="2019" name="MBio">
        <title>Virus Genomes from Deep Sea Sediments Expand the Ocean Megavirome and Support Independent Origins of Viral Gigantism.</title>
        <authorList>
            <person name="Backstrom D."/>
            <person name="Yutin N."/>
            <person name="Jorgensen S.L."/>
            <person name="Dharamshi J."/>
            <person name="Homa F."/>
            <person name="Zaremba-Niedwiedzka K."/>
            <person name="Spang A."/>
            <person name="Wolf Y.I."/>
            <person name="Koonin E.V."/>
            <person name="Ettema T.J."/>
        </authorList>
    </citation>
    <scope>NUCLEOTIDE SEQUENCE</scope>
</reference>
<proteinExistence type="predicted"/>
<evidence type="ECO:0000313" key="1">
    <source>
        <dbReference type="EMBL" id="QBK86591.1"/>
    </source>
</evidence>
<dbReference type="EMBL" id="MK500334">
    <property type="protein sequence ID" value="QBK86591.1"/>
    <property type="molecule type" value="Genomic_DNA"/>
</dbReference>
<gene>
    <name evidence="1" type="ORF">LCMAC102_03860</name>
</gene>
<sequence>MSKIYKIKMLKLIEEEMLKTKLMVIIENKKIDFENANIPIDLKEEFRLREKAATKIQKWWQMVKTTGICYYCHKYTDQLRNGYCVTPYCYGYNRCYLNVQIGNDLQNFRQMRALDLTLKQTKKIMHNIHKEIRTPSTFGLYRDCRENGNYARFFRCEDEDGNYLDWDQYFEKFGSDKLKRLFFLDKKN</sequence>
<organism evidence="1">
    <name type="scientific">Marseillevirus LCMAC102</name>
    <dbReference type="NCBI Taxonomy" id="2506603"/>
    <lineage>
        <taxon>Viruses</taxon>
        <taxon>Varidnaviria</taxon>
        <taxon>Bamfordvirae</taxon>
        <taxon>Nucleocytoviricota</taxon>
        <taxon>Megaviricetes</taxon>
        <taxon>Pimascovirales</taxon>
        <taxon>Pimascovirales incertae sedis</taxon>
        <taxon>Marseilleviridae</taxon>
    </lineage>
</organism>
<protein>
    <submittedName>
        <fullName evidence="1">Uncharacterized protein</fullName>
    </submittedName>
</protein>
<accession>A0A481YUM8</accession>